<dbReference type="InterPro" id="IPR027417">
    <property type="entry name" value="P-loop_NTPase"/>
</dbReference>
<name>A0A1Y4LKW4_9FIRM</name>
<organism evidence="2 3">
    <name type="scientific">Butyricicoccus pullicaecorum</name>
    <dbReference type="NCBI Taxonomy" id="501571"/>
    <lineage>
        <taxon>Bacteria</taxon>
        <taxon>Bacillati</taxon>
        <taxon>Bacillota</taxon>
        <taxon>Clostridia</taxon>
        <taxon>Eubacteriales</taxon>
        <taxon>Butyricicoccaceae</taxon>
        <taxon>Butyricicoccus</taxon>
    </lineage>
</organism>
<accession>A0A1Y4LKW4</accession>
<sequence>MVRRNGLDPLPYLEKGKDEFSFDTYEDLTAALNNYVGEDGKFTPIIKAVTLYLNKEEFRGLSIVDTPGLNDPIASRTLRTKEFMEVCDVVFFLSQSGSFLDKSDWELLSSQLPQKGVKRLVLIASKYDSGVRDVLREPDEDDIFGDEDDSTASTIPKACKIIRKKLSKRARAKIEEFTEDLRRRESPQALIDVIQQCREPILISAMACNMAHKAVETYTAEERNVYAALRKFSDDIGHDLQLLGNFDEVNQIFSAVVAEKERIFEEKANGFLPTAQEELRTLLQNFQNKSEKRLSMLEKNDKKTLLEQKVQMESQMNQVRAEIGTVFGDLLSSLESQKMSAVQEIRELSTDLHQLREHTGEKTTWHSYRVSDSKWYNPFSWGKSHTEHYSTTEHYSYCIAADALENIQKYAASASNQVERVFSEALNLKELKRKLLYVIIQNFDMGSEKYDSALFRIMVEDSINQIEFPVFQIDISNSMNHISAKFSGEITSSEQKNALSSALTQAISQIYSDLSSSLLNEVASFKKSMQNLSKKVSDDLLHDISEEFQNLLAQYENKEKEIQKYQAYIKLLHAEIAGL</sequence>
<evidence type="ECO:0000313" key="2">
    <source>
        <dbReference type="EMBL" id="OUP55521.1"/>
    </source>
</evidence>
<evidence type="ECO:0000256" key="1">
    <source>
        <dbReference type="SAM" id="Coils"/>
    </source>
</evidence>
<evidence type="ECO:0008006" key="4">
    <source>
        <dbReference type="Google" id="ProtNLM"/>
    </source>
</evidence>
<dbReference type="EMBL" id="NFKL01000026">
    <property type="protein sequence ID" value="OUP55521.1"/>
    <property type="molecule type" value="Genomic_DNA"/>
</dbReference>
<keyword evidence="1" id="KW-0175">Coiled coil</keyword>
<feature type="coiled-coil region" evidence="1">
    <location>
        <begin position="302"/>
        <end position="358"/>
    </location>
</feature>
<reference evidence="3" key="1">
    <citation type="submission" date="2017-04" db="EMBL/GenBank/DDBJ databases">
        <title>Function of individual gut microbiota members based on whole genome sequencing of pure cultures obtained from chicken caecum.</title>
        <authorList>
            <person name="Medvecky M."/>
            <person name="Cejkova D."/>
            <person name="Polansky O."/>
            <person name="Karasova D."/>
            <person name="Kubasova T."/>
            <person name="Cizek A."/>
            <person name="Rychlik I."/>
        </authorList>
    </citation>
    <scope>NUCLEOTIDE SEQUENCE [LARGE SCALE GENOMIC DNA]</scope>
    <source>
        <strain evidence="3">An179</strain>
    </source>
</reference>
<dbReference type="Gene3D" id="3.40.50.300">
    <property type="entry name" value="P-loop containing nucleotide triphosphate hydrolases"/>
    <property type="match status" value="1"/>
</dbReference>
<protein>
    <recommendedName>
        <fullName evidence="4">Dynamin family protein</fullName>
    </recommendedName>
</protein>
<proteinExistence type="predicted"/>
<dbReference type="Proteomes" id="UP000195326">
    <property type="component" value="Unassembled WGS sequence"/>
</dbReference>
<feature type="coiled-coil region" evidence="1">
    <location>
        <begin position="541"/>
        <end position="575"/>
    </location>
</feature>
<evidence type="ECO:0000313" key="3">
    <source>
        <dbReference type="Proteomes" id="UP000195326"/>
    </source>
</evidence>
<comment type="caution">
    <text evidence="2">The sequence shown here is derived from an EMBL/GenBank/DDBJ whole genome shotgun (WGS) entry which is preliminary data.</text>
</comment>
<gene>
    <name evidence="2" type="ORF">B5F15_14695</name>
</gene>
<dbReference type="SUPFAM" id="SSF52540">
    <property type="entry name" value="P-loop containing nucleoside triphosphate hydrolases"/>
    <property type="match status" value="1"/>
</dbReference>
<dbReference type="AlphaFoldDB" id="A0A1Y4LKW4"/>